<feature type="transmembrane region" description="Helical" evidence="2">
    <location>
        <begin position="954"/>
        <end position="973"/>
    </location>
</feature>
<keyword evidence="4" id="KW-1185">Reference proteome</keyword>
<feature type="compositionally biased region" description="Basic and acidic residues" evidence="1">
    <location>
        <begin position="1032"/>
        <end position="1041"/>
    </location>
</feature>
<dbReference type="PRINTS" id="PR00702">
    <property type="entry name" value="ACRIFLAVINRP"/>
</dbReference>
<feature type="transmembrane region" description="Helical" evidence="2">
    <location>
        <begin position="905"/>
        <end position="926"/>
    </location>
</feature>
<reference evidence="4" key="1">
    <citation type="submission" date="2017-08" db="EMBL/GenBank/DDBJ databases">
        <authorList>
            <person name="Varghese N."/>
            <person name="Submissions S."/>
        </authorList>
    </citation>
    <scope>NUCLEOTIDE SEQUENCE [LARGE SCALE GENOMIC DNA]</scope>
    <source>
        <strain evidence="4">DSM 23173</strain>
    </source>
</reference>
<feature type="region of interest" description="Disordered" evidence="1">
    <location>
        <begin position="1032"/>
        <end position="1072"/>
    </location>
</feature>
<dbReference type="SUPFAM" id="SSF82714">
    <property type="entry name" value="Multidrug efflux transporter AcrB TolC docking domain, DN and DC subdomains"/>
    <property type="match status" value="2"/>
</dbReference>
<keyword evidence="2" id="KW-0812">Transmembrane</keyword>
<evidence type="ECO:0000256" key="1">
    <source>
        <dbReference type="SAM" id="MobiDB-lite"/>
    </source>
</evidence>
<name>A0A285UIS1_9STAP</name>
<evidence type="ECO:0000313" key="3">
    <source>
        <dbReference type="EMBL" id="SOC41673.1"/>
    </source>
</evidence>
<dbReference type="Gene3D" id="1.20.1640.10">
    <property type="entry name" value="Multidrug efflux transporter AcrB transmembrane domain"/>
    <property type="match status" value="2"/>
</dbReference>
<protein>
    <submittedName>
        <fullName evidence="3">HAE1 family hydrophobic/amphiphilic exporter-1</fullName>
    </submittedName>
</protein>
<proteinExistence type="predicted"/>
<gene>
    <name evidence="3" type="ORF">SAMN05878391_1370</name>
</gene>
<feature type="transmembrane region" description="Helical" evidence="2">
    <location>
        <begin position="985"/>
        <end position="1008"/>
    </location>
</feature>
<keyword evidence="2" id="KW-0472">Membrane</keyword>
<keyword evidence="2" id="KW-1133">Transmembrane helix</keyword>
<organism evidence="3 4">
    <name type="scientific">Salinicoccus kekensis</name>
    <dbReference type="NCBI Taxonomy" id="714307"/>
    <lineage>
        <taxon>Bacteria</taxon>
        <taxon>Bacillati</taxon>
        <taxon>Bacillota</taxon>
        <taxon>Bacilli</taxon>
        <taxon>Bacillales</taxon>
        <taxon>Staphylococcaceae</taxon>
        <taxon>Salinicoccus</taxon>
    </lineage>
</organism>
<dbReference type="Gene3D" id="3.30.70.1320">
    <property type="entry name" value="Multidrug efflux transporter AcrB pore domain like"/>
    <property type="match status" value="1"/>
</dbReference>
<evidence type="ECO:0000313" key="4">
    <source>
        <dbReference type="Proteomes" id="UP000219412"/>
    </source>
</evidence>
<feature type="transmembrane region" description="Helical" evidence="2">
    <location>
        <begin position="853"/>
        <end position="872"/>
    </location>
</feature>
<feature type="compositionally biased region" description="Acidic residues" evidence="1">
    <location>
        <begin position="1045"/>
        <end position="1069"/>
    </location>
</feature>
<dbReference type="Proteomes" id="UP000219412">
    <property type="component" value="Unassembled WGS sequence"/>
</dbReference>
<dbReference type="GO" id="GO:0042910">
    <property type="term" value="F:xenobiotic transmembrane transporter activity"/>
    <property type="evidence" value="ECO:0007669"/>
    <property type="project" value="TreeGrafter"/>
</dbReference>
<dbReference type="RefSeq" id="WP_097040467.1">
    <property type="nucleotide sequence ID" value="NZ_OBQF01000003.1"/>
</dbReference>
<feature type="transmembrane region" description="Helical" evidence="2">
    <location>
        <begin position="431"/>
        <end position="457"/>
    </location>
</feature>
<dbReference type="EMBL" id="OBQF01000003">
    <property type="protein sequence ID" value="SOC41673.1"/>
    <property type="molecule type" value="Genomic_DNA"/>
</dbReference>
<sequence length="1091" mass="118838">MKLSDFSIKRPKFTIVVMIILLLIGAVSFTQLPLQLMPNINPPVAAVATTYQGAGPEEVMDDVTVPIESELSSLSGLTNISSQSQENSSVIIMEFGYDMTIDEVESDITRALDGVDLPEQAGDPVFLEFDISMLPSIQMAVTSAGEDVVDYQDQVEDLISELENIEGVASITENGSVTEEVQVNLDIDALSEFGLSQNDIAGIIEANNVTIPNTTIIDEEEGQAISTRTVSNIDGVEELEALVITDLPDGESLAVSDVADVSIGEEDNNIITRLNQEDALSVDVMLSSDANASSVNNEFNDILDEKLAEDEFSNLRVETLYDEGEFIDIAINSVFTSLILGAVLAMAVLFAFLRNLKAPLIIGLAIPFSVITTFALLFFTDISINLMTLGGLALGIGLLIDNSVVVIENIYRHLSMGKSPRKAAGDGTKEVATAITAATLTTGAVFVPVVFVTGLVGQLFTPLAITVVFSLFASLFVALTVVPMIASRVLTAPKENLEKARSERPYMKLLGRLSRWTLRHRLIVLLVTALLLVIGIAGIYVKGLTLMPESDEGALTIEVEKEQGTIYSETLELVEDIEEELAGHDEVDIYLSNVGSQQMMSMTEEPHRAMITATLVSAGDRSITTNEFVDSIEDDIEALDESAEINVSPMSQTGMGSEPNTLTLNIADDNPDRLVESEETIITELEDDADIDSVSSSREDMVEEMQVAVDRQAARENGLQPAEIGSALYDASNGVLASTVETGGDYLSINVKYPAEFHESLENFEDIEIPNSEGEYIAISEVADFEEAEILPVINRNEGEQTSELLVSYSSSMSLDQAGSHVEDIIAGADFSDETSHSIGGDLEMLMDAMPQMLLALILGIIFIYLVMVAQFESFRHPFIVIIAMPLSIIGVMAALFITNSPLSVVAFVGIILLLGIVVNNSILLVDYTNQQKEKGMGTLEALELSVQHRFRPIVITALTTALGMLPLALGLGEGGDMIAPMGTVVIGGLVSSTIFTLFVIPVFYSYIDKETRNMHKKYVTPDGQVITQKEIDENKRKEEQQENPADEYDYREPDEDAPEIREYDEEPSREDYIEEMQKLIDKMKNDRSDK</sequence>
<dbReference type="Gene3D" id="3.30.70.1430">
    <property type="entry name" value="Multidrug efflux transporter AcrB pore domain"/>
    <property type="match status" value="2"/>
</dbReference>
<dbReference type="AlphaFoldDB" id="A0A285UIS1"/>
<feature type="transmembrane region" description="Helical" evidence="2">
    <location>
        <begin position="386"/>
        <end position="411"/>
    </location>
</feature>
<feature type="transmembrane region" description="Helical" evidence="2">
    <location>
        <begin position="463"/>
        <end position="486"/>
    </location>
</feature>
<feature type="transmembrane region" description="Helical" evidence="2">
    <location>
        <begin position="879"/>
        <end position="899"/>
    </location>
</feature>
<dbReference type="SUPFAM" id="SSF82866">
    <property type="entry name" value="Multidrug efflux transporter AcrB transmembrane domain"/>
    <property type="match status" value="2"/>
</dbReference>
<dbReference type="PANTHER" id="PTHR32063:SF0">
    <property type="entry name" value="SWARMING MOTILITY PROTEIN SWRC"/>
    <property type="match status" value="1"/>
</dbReference>
<dbReference type="InterPro" id="IPR027463">
    <property type="entry name" value="AcrB_DN_DC_subdom"/>
</dbReference>
<evidence type="ECO:0000256" key="2">
    <source>
        <dbReference type="SAM" id="Phobius"/>
    </source>
</evidence>
<dbReference type="OrthoDB" id="9757876at2"/>
<dbReference type="GO" id="GO:0005886">
    <property type="term" value="C:plasma membrane"/>
    <property type="evidence" value="ECO:0007669"/>
    <property type="project" value="TreeGrafter"/>
</dbReference>
<feature type="transmembrane region" description="Helical" evidence="2">
    <location>
        <begin position="522"/>
        <end position="541"/>
    </location>
</feature>
<dbReference type="SUPFAM" id="SSF82693">
    <property type="entry name" value="Multidrug efflux transporter AcrB pore domain, PN1, PN2, PC1 and PC2 subdomains"/>
    <property type="match status" value="3"/>
</dbReference>
<dbReference type="Pfam" id="PF00873">
    <property type="entry name" value="ACR_tran"/>
    <property type="match status" value="1"/>
</dbReference>
<accession>A0A285UIS1</accession>
<feature type="transmembrane region" description="Helical" evidence="2">
    <location>
        <begin position="360"/>
        <end position="380"/>
    </location>
</feature>
<feature type="transmembrane region" description="Helical" evidence="2">
    <location>
        <begin position="334"/>
        <end position="353"/>
    </location>
</feature>
<dbReference type="Gene3D" id="3.30.2090.10">
    <property type="entry name" value="Multidrug efflux transporter AcrB TolC docking domain, DN and DC subdomains"/>
    <property type="match status" value="2"/>
</dbReference>
<dbReference type="PANTHER" id="PTHR32063">
    <property type="match status" value="1"/>
</dbReference>
<dbReference type="InterPro" id="IPR001036">
    <property type="entry name" value="Acrflvin-R"/>
</dbReference>
<dbReference type="Gene3D" id="3.30.70.1440">
    <property type="entry name" value="Multidrug efflux transporter AcrB pore domain"/>
    <property type="match status" value="1"/>
</dbReference>